<comment type="subcellular location">
    <subcellularLocation>
        <location evidence="1 7">Cell membrane</location>
        <topology evidence="1 7">Multi-pass membrane protein</topology>
    </subcellularLocation>
</comment>
<reference evidence="10" key="1">
    <citation type="journal article" date="2019" name="Int. J. Syst. Evol. Microbiol.">
        <title>The Global Catalogue of Microorganisms (GCM) 10K type strain sequencing project: providing services to taxonomists for standard genome sequencing and annotation.</title>
        <authorList>
            <consortium name="The Broad Institute Genomics Platform"/>
            <consortium name="The Broad Institute Genome Sequencing Center for Infectious Disease"/>
            <person name="Wu L."/>
            <person name="Ma J."/>
        </authorList>
    </citation>
    <scope>NUCLEOTIDE SEQUENCE [LARGE SCALE GENOMIC DNA]</scope>
    <source>
        <strain evidence="10">CCUG 60023</strain>
    </source>
</reference>
<dbReference type="SUPFAM" id="SSF161098">
    <property type="entry name" value="MetI-like"/>
    <property type="match status" value="2"/>
</dbReference>
<feature type="transmembrane region" description="Helical" evidence="7">
    <location>
        <begin position="207"/>
        <end position="227"/>
    </location>
</feature>
<comment type="similarity">
    <text evidence="7">Belongs to the binding-protein-dependent transport system permease family.</text>
</comment>
<feature type="domain" description="ABC transmembrane type-1" evidence="8">
    <location>
        <begin position="55"/>
        <end position="270"/>
    </location>
</feature>
<dbReference type="EMBL" id="JBHTJV010000009">
    <property type="protein sequence ID" value="MFD0916766.1"/>
    <property type="molecule type" value="Genomic_DNA"/>
</dbReference>
<dbReference type="PANTHER" id="PTHR30183:SF6">
    <property type="entry name" value="INNER MEMBRANE ABC TRANSPORTER PERMEASE PROTEIN YNJC"/>
    <property type="match status" value="1"/>
</dbReference>
<organism evidence="9 10">
    <name type="scientific">Pseudahrensia aquimaris</name>
    <dbReference type="NCBI Taxonomy" id="744461"/>
    <lineage>
        <taxon>Bacteria</taxon>
        <taxon>Pseudomonadati</taxon>
        <taxon>Pseudomonadota</taxon>
        <taxon>Alphaproteobacteria</taxon>
        <taxon>Hyphomicrobiales</taxon>
        <taxon>Ahrensiaceae</taxon>
        <taxon>Pseudahrensia</taxon>
    </lineage>
</organism>
<feature type="transmembrane region" description="Helical" evidence="7">
    <location>
        <begin position="389"/>
        <end position="415"/>
    </location>
</feature>
<keyword evidence="3" id="KW-1003">Cell membrane</keyword>
<feature type="domain" description="ABC transmembrane type-1" evidence="8">
    <location>
        <begin position="355"/>
        <end position="546"/>
    </location>
</feature>
<feature type="transmembrane region" description="Helical" evidence="7">
    <location>
        <begin position="476"/>
        <end position="496"/>
    </location>
</feature>
<keyword evidence="2 7" id="KW-0813">Transport</keyword>
<feature type="transmembrane region" description="Helical" evidence="7">
    <location>
        <begin position="59"/>
        <end position="85"/>
    </location>
</feature>
<evidence type="ECO:0000256" key="4">
    <source>
        <dbReference type="ARBA" id="ARBA00022692"/>
    </source>
</evidence>
<evidence type="ECO:0000313" key="9">
    <source>
        <dbReference type="EMBL" id="MFD0916766.1"/>
    </source>
</evidence>
<evidence type="ECO:0000256" key="2">
    <source>
        <dbReference type="ARBA" id="ARBA00022448"/>
    </source>
</evidence>
<comment type="caution">
    <text evidence="9">The sequence shown here is derived from an EMBL/GenBank/DDBJ whole genome shotgun (WGS) entry which is preliminary data.</text>
</comment>
<keyword evidence="10" id="KW-1185">Reference proteome</keyword>
<dbReference type="PROSITE" id="PS50928">
    <property type="entry name" value="ABC_TM1"/>
    <property type="match status" value="2"/>
</dbReference>
<evidence type="ECO:0000256" key="3">
    <source>
        <dbReference type="ARBA" id="ARBA00022475"/>
    </source>
</evidence>
<evidence type="ECO:0000259" key="8">
    <source>
        <dbReference type="PROSITE" id="PS50928"/>
    </source>
</evidence>
<feature type="transmembrane region" description="Helical" evidence="7">
    <location>
        <begin position="525"/>
        <end position="551"/>
    </location>
</feature>
<dbReference type="PANTHER" id="PTHR30183">
    <property type="entry name" value="MOLYBDENUM TRANSPORT SYSTEM PERMEASE PROTEIN MODB"/>
    <property type="match status" value="1"/>
</dbReference>
<evidence type="ECO:0000313" key="10">
    <source>
        <dbReference type="Proteomes" id="UP001597101"/>
    </source>
</evidence>
<keyword evidence="6 7" id="KW-0472">Membrane</keyword>
<protein>
    <submittedName>
        <fullName evidence="9">ABC transporter permease</fullName>
    </submittedName>
</protein>
<keyword evidence="5 7" id="KW-1133">Transmembrane helix</keyword>
<feature type="transmembrane region" description="Helical" evidence="7">
    <location>
        <begin position="358"/>
        <end position="377"/>
    </location>
</feature>
<feature type="transmembrane region" description="Helical" evidence="7">
    <location>
        <begin position="296"/>
        <end position="323"/>
    </location>
</feature>
<name>A0ABW3FJ27_9HYPH</name>
<keyword evidence="4 7" id="KW-0812">Transmembrane</keyword>
<dbReference type="InterPro" id="IPR035906">
    <property type="entry name" value="MetI-like_sf"/>
</dbReference>
<evidence type="ECO:0000256" key="7">
    <source>
        <dbReference type="RuleBase" id="RU363032"/>
    </source>
</evidence>
<proteinExistence type="inferred from homology"/>
<dbReference type="Pfam" id="PF00528">
    <property type="entry name" value="BPD_transp_1"/>
    <property type="match status" value="1"/>
</dbReference>
<evidence type="ECO:0000256" key="6">
    <source>
        <dbReference type="ARBA" id="ARBA00023136"/>
    </source>
</evidence>
<feature type="transmembrane region" description="Helical" evidence="7">
    <location>
        <begin position="247"/>
        <end position="273"/>
    </location>
</feature>
<gene>
    <name evidence="9" type="ORF">ACFQ14_10140</name>
</gene>
<dbReference type="Proteomes" id="UP001597101">
    <property type="component" value="Unassembled WGS sequence"/>
</dbReference>
<dbReference type="RefSeq" id="WP_377212615.1">
    <property type="nucleotide sequence ID" value="NZ_JBHTJV010000009.1"/>
</dbReference>
<dbReference type="InterPro" id="IPR000515">
    <property type="entry name" value="MetI-like"/>
</dbReference>
<dbReference type="Gene3D" id="1.10.3720.10">
    <property type="entry name" value="MetI-like"/>
    <property type="match status" value="2"/>
</dbReference>
<feature type="transmembrane region" description="Helical" evidence="7">
    <location>
        <begin position="421"/>
        <end position="442"/>
    </location>
</feature>
<accession>A0ABW3FJ27</accession>
<dbReference type="CDD" id="cd06261">
    <property type="entry name" value="TM_PBP2"/>
    <property type="match status" value="1"/>
</dbReference>
<feature type="transmembrane region" description="Helical" evidence="7">
    <location>
        <begin position="146"/>
        <end position="170"/>
    </location>
</feature>
<evidence type="ECO:0000256" key="5">
    <source>
        <dbReference type="ARBA" id="ARBA00022989"/>
    </source>
</evidence>
<evidence type="ECO:0000256" key="1">
    <source>
        <dbReference type="ARBA" id="ARBA00004651"/>
    </source>
</evidence>
<feature type="transmembrane region" description="Helical" evidence="7">
    <location>
        <begin position="106"/>
        <end position="126"/>
    </location>
</feature>
<sequence length="561" mass="60598">MILRFAPAFAIALLLGPVVFGLAATLLPAFGYLPSLGGTEVSTKPFADLFAMPGVWRSAALSLITGLVTTAIALTIVILFVSGWFGARIFARVQHLISPLLSVPHAAAAFGLAFLIAPSGYIMRLLSPWATGATRPPDVLILQDPYGLSMMAGLIIKEIPFLLLVTLAALPQTRPRQSRHIAQSFGYGRLAAFLHTTWPLVYRQIRLAVIAVIAYATSVVDVAIILGPSTPSTLAVRLTQWMSDPDIALRFVASAGAVLQLGVTVTAILIWLVSERVAARIMRTQRQSGRRVQKDAVLRAAGLILIVTAAFLIFAGLFILGLWSVSGFWAFPDALPRNFTLQNWGRAWFTMVGPLSNTLWIGAIATVVAIIITLACLEREARTGRTGGSRALLFIYLPLIVPQVSFVFGLQIFFVSIGYDASWPALVFVHLIFVLPYVFLSLSDPWRAWDRRFANVAHGLGASPTRTFWRVRLPMLLKPALVAAAVGFAVSIGQYLPTLLIGAGRIPTITTEAVALASGGDRRVIGVYAFVQMILPFLGFALAAAIPAILFRNRSDMKGVS</sequence>